<accession>A0A2G8RXT2</accession>
<dbReference type="PANTHER" id="PTHR10622">
    <property type="entry name" value="HET DOMAIN-CONTAINING PROTEIN"/>
    <property type="match status" value="1"/>
</dbReference>
<feature type="domain" description="Heterokaryon incompatibility" evidence="1">
    <location>
        <begin position="24"/>
        <end position="113"/>
    </location>
</feature>
<evidence type="ECO:0000259" key="1">
    <source>
        <dbReference type="Pfam" id="PF06985"/>
    </source>
</evidence>
<dbReference type="Pfam" id="PF26640">
    <property type="entry name" value="DUF8212"/>
    <property type="match status" value="1"/>
</dbReference>
<protein>
    <submittedName>
        <fullName evidence="3">Uncharacterized protein</fullName>
    </submittedName>
</protein>
<dbReference type="Proteomes" id="UP000230002">
    <property type="component" value="Unassembled WGS sequence"/>
</dbReference>
<dbReference type="Pfam" id="PF06985">
    <property type="entry name" value="HET"/>
    <property type="match status" value="1"/>
</dbReference>
<evidence type="ECO:0000259" key="2">
    <source>
        <dbReference type="Pfam" id="PF26640"/>
    </source>
</evidence>
<gene>
    <name evidence="3" type="ORF">GSI_12082</name>
</gene>
<dbReference type="InterPro" id="IPR010730">
    <property type="entry name" value="HET"/>
</dbReference>
<feature type="domain" description="DUF8212" evidence="2">
    <location>
        <begin position="200"/>
        <end position="264"/>
    </location>
</feature>
<evidence type="ECO:0000313" key="4">
    <source>
        <dbReference type="Proteomes" id="UP000230002"/>
    </source>
</evidence>
<comment type="caution">
    <text evidence="3">The sequence shown here is derived from an EMBL/GenBank/DDBJ whole genome shotgun (WGS) entry which is preliminary data.</text>
</comment>
<sequence>MWLLSTDRAELHYFARNFDTVGGYAILSHTWTGDEQTLQDVRAIGERCRASGTNPRDDPALSPKIRNCCILAEKHGYCWVWIDSCCIDKTSSSELSEVINSMFRWYKEAEELIAPDFLIFLSDDWHEVGNRADLAELLEEITRVPSRVLTGQYQPAQYSVCTRMFWASRRKTTRVEDEAYCLMGLFGVSIPTNYGEGNEAFIRLQYEIMQRNPDLSLFAFGYCIQQDLALTLSFHAKRHPSLLLSSLLAASPQEFYRSCAYIPDLKQNAKQPYPPRCSDSIPTELFGGVKLPQAAVTSYGIELLVPICETDEATIAVILCQHKGQNIGLFLTRDAGGEDPTRPRYVTGCSCTKPDTGSAQFSARLANLGDDLYNLTFKGKPVKASWQTVYIVPTISDLYSSYSNTPKLTINCNPASRFRIPRWLIAQFTTQKFKVKQITDRDTLQALEIYGNGVVRIKVSFGSCIQHRGHDTNETGKLWAKVDVLLYYADMDTFIHNCSEDHIDSESWATRSKFFGDPDRGVRLSLMPSTRMSESCFVIHLELLGNVLGKMF</sequence>
<dbReference type="PANTHER" id="PTHR10622:SF10">
    <property type="entry name" value="HET DOMAIN-CONTAINING PROTEIN"/>
    <property type="match status" value="1"/>
</dbReference>
<dbReference type="STRING" id="1077348.A0A2G8RXT2"/>
<dbReference type="InterPro" id="IPR058525">
    <property type="entry name" value="DUF8212"/>
</dbReference>
<name>A0A2G8RXT2_9APHY</name>
<organism evidence="3 4">
    <name type="scientific">Ganoderma sinense ZZ0214-1</name>
    <dbReference type="NCBI Taxonomy" id="1077348"/>
    <lineage>
        <taxon>Eukaryota</taxon>
        <taxon>Fungi</taxon>
        <taxon>Dikarya</taxon>
        <taxon>Basidiomycota</taxon>
        <taxon>Agaricomycotina</taxon>
        <taxon>Agaricomycetes</taxon>
        <taxon>Polyporales</taxon>
        <taxon>Polyporaceae</taxon>
        <taxon>Ganoderma</taxon>
    </lineage>
</organism>
<dbReference type="AlphaFoldDB" id="A0A2G8RXT2"/>
<dbReference type="EMBL" id="AYKW01000045">
    <property type="protein sequence ID" value="PIL26326.1"/>
    <property type="molecule type" value="Genomic_DNA"/>
</dbReference>
<keyword evidence="4" id="KW-1185">Reference proteome</keyword>
<proteinExistence type="predicted"/>
<evidence type="ECO:0000313" key="3">
    <source>
        <dbReference type="EMBL" id="PIL26326.1"/>
    </source>
</evidence>
<dbReference type="OrthoDB" id="2749026at2759"/>
<reference evidence="3 4" key="1">
    <citation type="journal article" date="2015" name="Sci. Rep.">
        <title>Chromosome-level genome map provides insights into diverse defense mechanisms in the medicinal fungus Ganoderma sinense.</title>
        <authorList>
            <person name="Zhu Y."/>
            <person name="Xu J."/>
            <person name="Sun C."/>
            <person name="Zhou S."/>
            <person name="Xu H."/>
            <person name="Nelson D.R."/>
            <person name="Qian J."/>
            <person name="Song J."/>
            <person name="Luo H."/>
            <person name="Xiang L."/>
            <person name="Li Y."/>
            <person name="Xu Z."/>
            <person name="Ji A."/>
            <person name="Wang L."/>
            <person name="Lu S."/>
            <person name="Hayward A."/>
            <person name="Sun W."/>
            <person name="Li X."/>
            <person name="Schwartz D.C."/>
            <person name="Wang Y."/>
            <person name="Chen S."/>
        </authorList>
    </citation>
    <scope>NUCLEOTIDE SEQUENCE [LARGE SCALE GENOMIC DNA]</scope>
    <source>
        <strain evidence="3 4">ZZ0214-1</strain>
    </source>
</reference>